<dbReference type="SUPFAM" id="SSF52096">
    <property type="entry name" value="ClpP/crotonase"/>
    <property type="match status" value="1"/>
</dbReference>
<comment type="caution">
    <text evidence="3">The sequence shown here is derived from an EMBL/GenBank/DDBJ whole genome shotgun (WGS) entry which is preliminary data.</text>
</comment>
<dbReference type="Gene3D" id="2.30.42.10">
    <property type="match status" value="1"/>
</dbReference>
<dbReference type="GO" id="GO:0007165">
    <property type="term" value="P:signal transduction"/>
    <property type="evidence" value="ECO:0007669"/>
    <property type="project" value="TreeGrafter"/>
</dbReference>
<dbReference type="GO" id="GO:0006508">
    <property type="term" value="P:proteolysis"/>
    <property type="evidence" value="ECO:0007669"/>
    <property type="project" value="InterPro"/>
</dbReference>
<dbReference type="CDD" id="cd06782">
    <property type="entry name" value="cpPDZ_CPP-like"/>
    <property type="match status" value="1"/>
</dbReference>
<dbReference type="PANTHER" id="PTHR32060">
    <property type="entry name" value="TAIL-SPECIFIC PROTEASE"/>
    <property type="match status" value="1"/>
</dbReference>
<dbReference type="SMART" id="SM00245">
    <property type="entry name" value="TSPc"/>
    <property type="match status" value="1"/>
</dbReference>
<evidence type="ECO:0000313" key="3">
    <source>
        <dbReference type="EMBL" id="PJF47319.1"/>
    </source>
</evidence>
<organism evidence="3 4">
    <name type="scientific">Candidatus Thermofonsia Clade 3 bacterium</name>
    <dbReference type="NCBI Taxonomy" id="2364212"/>
    <lineage>
        <taxon>Bacteria</taxon>
        <taxon>Bacillati</taxon>
        <taxon>Chloroflexota</taxon>
        <taxon>Candidatus Thermofontia</taxon>
        <taxon>Candidatus Thermofonsia Clade 3</taxon>
    </lineage>
</organism>
<dbReference type="GO" id="GO:0004175">
    <property type="term" value="F:endopeptidase activity"/>
    <property type="evidence" value="ECO:0007669"/>
    <property type="project" value="TreeGrafter"/>
</dbReference>
<evidence type="ECO:0000259" key="1">
    <source>
        <dbReference type="SMART" id="SM00228"/>
    </source>
</evidence>
<evidence type="ECO:0000259" key="2">
    <source>
        <dbReference type="SMART" id="SM00245"/>
    </source>
</evidence>
<dbReference type="PROSITE" id="PS51257">
    <property type="entry name" value="PROKAR_LIPOPROTEIN"/>
    <property type="match status" value="1"/>
</dbReference>
<dbReference type="InterPro" id="IPR036034">
    <property type="entry name" value="PDZ_sf"/>
</dbReference>
<dbReference type="SUPFAM" id="SSF50156">
    <property type="entry name" value="PDZ domain-like"/>
    <property type="match status" value="1"/>
</dbReference>
<dbReference type="InterPro" id="IPR005151">
    <property type="entry name" value="Tail-specific_protease"/>
</dbReference>
<reference evidence="3 4" key="1">
    <citation type="submission" date="2017-11" db="EMBL/GenBank/DDBJ databases">
        <title>Evolution of Phototrophy in the Chloroflexi Phylum Driven by Horizontal Gene Transfer.</title>
        <authorList>
            <person name="Ward L.M."/>
            <person name="Hemp J."/>
            <person name="Shih P.M."/>
            <person name="Mcglynn S.E."/>
            <person name="Fischer W."/>
        </authorList>
    </citation>
    <scope>NUCLEOTIDE SEQUENCE [LARGE SCALE GENOMIC DNA]</scope>
    <source>
        <strain evidence="3">JP3_7</strain>
    </source>
</reference>
<dbReference type="CDD" id="cd06567">
    <property type="entry name" value="Peptidase_S41"/>
    <property type="match status" value="1"/>
</dbReference>
<dbReference type="Pfam" id="PF03572">
    <property type="entry name" value="Peptidase_S41"/>
    <property type="match status" value="1"/>
</dbReference>
<feature type="domain" description="PDZ" evidence="1">
    <location>
        <begin position="136"/>
        <end position="210"/>
    </location>
</feature>
<dbReference type="InterPro" id="IPR041489">
    <property type="entry name" value="PDZ_6"/>
</dbReference>
<dbReference type="SMART" id="SM00228">
    <property type="entry name" value="PDZ"/>
    <property type="match status" value="1"/>
</dbReference>
<proteinExistence type="predicted"/>
<dbReference type="Pfam" id="PF17820">
    <property type="entry name" value="PDZ_6"/>
    <property type="match status" value="1"/>
</dbReference>
<sequence>MKPKMSRVNRWLVGVGVVTLLTLTACVGSPSLGSLFNRRVTPAAPADVSPKVAAQLRDFDFVAQSLREAYLNADALDDKWQMTVDAERLKIAQGDGDEARLVESLQKIIEALDDEEVIILPPAQSQPPSGGSGAYSGIGVLIDLPREGKDRLLVLAVYPDSPADRAGIKPHDAIIAIEGEPVTFAKRAELIPKLRGEAGSKVTITVRTPGQPPRDLTLTRRPVEPRSPIRYKRLPDTNIGYIAPNPTQLSTMRADTANALRELSADRNIDGLVLDLRIIRGNEFPLDEMLSLFANGPVGAVQTRSKKETIEIIGKSIAGSQEVPMAVLVSELTSGQAEAFAGLLQDLGRAQIVGTKTSGQVAQFATATLPSSRLRVQFPTADYISVKNNSWRGRGVTPNILSAAAWEDFTAEDDPHVQQAIHVLTAP</sequence>
<evidence type="ECO:0000313" key="4">
    <source>
        <dbReference type="Proteomes" id="UP000230790"/>
    </source>
</evidence>
<dbReference type="AlphaFoldDB" id="A0A2M8QBZ8"/>
<dbReference type="Gene3D" id="3.30.750.44">
    <property type="match status" value="1"/>
</dbReference>
<dbReference type="GO" id="GO:0030288">
    <property type="term" value="C:outer membrane-bounded periplasmic space"/>
    <property type="evidence" value="ECO:0007669"/>
    <property type="project" value="TreeGrafter"/>
</dbReference>
<dbReference type="Proteomes" id="UP000230790">
    <property type="component" value="Unassembled WGS sequence"/>
</dbReference>
<dbReference type="GO" id="GO:0008236">
    <property type="term" value="F:serine-type peptidase activity"/>
    <property type="evidence" value="ECO:0007669"/>
    <property type="project" value="InterPro"/>
</dbReference>
<feature type="domain" description="Tail specific protease" evidence="2">
    <location>
        <begin position="211"/>
        <end position="403"/>
    </location>
</feature>
<name>A0A2M8QBZ8_9CHLR</name>
<gene>
    <name evidence="3" type="ORF">CUN48_09315</name>
</gene>
<evidence type="ECO:0008006" key="5">
    <source>
        <dbReference type="Google" id="ProtNLM"/>
    </source>
</evidence>
<dbReference type="Gene3D" id="3.90.226.10">
    <property type="entry name" value="2-enoyl-CoA Hydratase, Chain A, domain 1"/>
    <property type="match status" value="1"/>
</dbReference>
<protein>
    <recommendedName>
        <fullName evidence="5">PDZ domain-containing protein</fullName>
    </recommendedName>
</protein>
<accession>A0A2M8QBZ8</accession>
<dbReference type="PANTHER" id="PTHR32060:SF30">
    <property type="entry name" value="CARBOXY-TERMINAL PROCESSING PROTEASE CTPA"/>
    <property type="match status" value="1"/>
</dbReference>
<dbReference type="InterPro" id="IPR029045">
    <property type="entry name" value="ClpP/crotonase-like_dom_sf"/>
</dbReference>
<dbReference type="EMBL" id="PGTN01000055">
    <property type="protein sequence ID" value="PJF47319.1"/>
    <property type="molecule type" value="Genomic_DNA"/>
</dbReference>
<dbReference type="InterPro" id="IPR001478">
    <property type="entry name" value="PDZ"/>
</dbReference>